<dbReference type="EMBL" id="CAJVPU010039631">
    <property type="protein sequence ID" value="CAG8737511.1"/>
    <property type="molecule type" value="Genomic_DNA"/>
</dbReference>
<reference evidence="1" key="1">
    <citation type="submission" date="2021-06" db="EMBL/GenBank/DDBJ databases">
        <authorList>
            <person name="Kallberg Y."/>
            <person name="Tangrot J."/>
            <person name="Rosling A."/>
        </authorList>
    </citation>
    <scope>NUCLEOTIDE SEQUENCE</scope>
    <source>
        <strain evidence="1">IL203A</strain>
    </source>
</reference>
<comment type="caution">
    <text evidence="1">The sequence shown here is derived from an EMBL/GenBank/DDBJ whole genome shotgun (WGS) entry which is preliminary data.</text>
</comment>
<evidence type="ECO:0000313" key="2">
    <source>
        <dbReference type="Proteomes" id="UP000789702"/>
    </source>
</evidence>
<evidence type="ECO:0000313" key="1">
    <source>
        <dbReference type="EMBL" id="CAG8737511.1"/>
    </source>
</evidence>
<protein>
    <submittedName>
        <fullName evidence="1">475_t:CDS:1</fullName>
    </submittedName>
</protein>
<keyword evidence="2" id="KW-1185">Reference proteome</keyword>
<feature type="non-terminal residue" evidence="1">
    <location>
        <position position="1"/>
    </location>
</feature>
<organism evidence="1 2">
    <name type="scientific">Dentiscutata heterogama</name>
    <dbReference type="NCBI Taxonomy" id="1316150"/>
    <lineage>
        <taxon>Eukaryota</taxon>
        <taxon>Fungi</taxon>
        <taxon>Fungi incertae sedis</taxon>
        <taxon>Mucoromycota</taxon>
        <taxon>Glomeromycotina</taxon>
        <taxon>Glomeromycetes</taxon>
        <taxon>Diversisporales</taxon>
        <taxon>Gigasporaceae</taxon>
        <taxon>Dentiscutata</taxon>
    </lineage>
</organism>
<name>A0ACA9QAR9_9GLOM</name>
<proteinExistence type="predicted"/>
<gene>
    <name evidence="1" type="ORF">DHETER_LOCUS13837</name>
</gene>
<dbReference type="Proteomes" id="UP000789702">
    <property type="component" value="Unassembled WGS sequence"/>
</dbReference>
<sequence length="101" mass="11763">YYHIVIAKIYSFLDSVLVVRGDNLSRLKCCLVIKDARGLQQEWGEIQINTSLLTWSFVLNSRTHFKVILQSYSIITKLVTRHLQVQSVWTIDISKIRRVAN</sequence>
<feature type="non-terminal residue" evidence="1">
    <location>
        <position position="101"/>
    </location>
</feature>
<accession>A0ACA9QAR9</accession>